<dbReference type="SUPFAM" id="SSF57362">
    <property type="entry name" value="BPTI-like"/>
    <property type="match status" value="1"/>
</dbReference>
<dbReference type="Pfam" id="PF01391">
    <property type="entry name" value="Collagen"/>
    <property type="match status" value="2"/>
</dbReference>
<sequence length="794" mass="83355">MEGPRGPRGQPGLGIKGDKGDFGPPGFPGPLGLPGLGIQGEKVCGWEQKVQGGHQEYEAYQERVFLDPRETKGCQVKLGLQGKEELVSPVRRVSQDHQDCQVCLGFLERMALQDKRVNQEPLVLEVQKAHLGLVLRGDQGQRGIRGLTGPPGIAGPSGPKGEPGAQGRPGSAGPPGRFITGPKGEPGPSGPPGPIGETGYGLPGPKGDRGDPGPAGPIGPKGEGYPGLVGPPGLPGLPGEPGSEGVGIPGPKGDVGYRGLPGLAGPPGEGVQGPPGNPGRPGPPGPTGPQGLGLQGPKGEQGAQGVTGPRGLPGEGFPGPKGDRGSSGERGVKGYKGEMGDPGLPGQSGLPGVKGEAGLTREDIIRMIKEICGCGIKCKEKPMELVFVIDSSESVGPENFEIIKHFVTTLVDRVTVGRNATRIGLILYSLEVKLVFNLARYSTKEDIKEAIRNIPYMGEGTYTGTAIRKATQEAFYSSRVGVSKVAIVITDGQTDKRESVKLDIAVREAHAANIEMFALGIVNTSDPTQADFLRELNLIASDPDSEHMFLIDDFNTLPALESKLVSQFCEDENGALIYNRITNGYSGQGNNGYNGNRIATGSYATGGYGYRPITQQDILNSRRTDFNSGAGTHSQGGRVEMTQQGKGSSNVHDAGWQRVTTVITNPGSERGDIFNRGTSDYRTPPPAREGSSASGGSFSSSSSTNISISSSGVSAQYVPPLRPALPKETVPLDPRCGLVLDQGTCREYNIRWYYDKQANACAQFWYGSCGGNSNRFDTEEECKRTCVVSRVTGG</sequence>
<dbReference type="Gene3D" id="3.40.50.410">
    <property type="entry name" value="von Willebrand factor, type A domain"/>
    <property type="match status" value="1"/>
</dbReference>
<feature type="compositionally biased region" description="Polar residues" evidence="9">
    <location>
        <begin position="626"/>
        <end position="651"/>
    </location>
</feature>
<gene>
    <name evidence="12" type="ORF">CRENBAI_010374</name>
</gene>
<keyword evidence="6" id="KW-0130">Cell adhesion</keyword>
<dbReference type="Pfam" id="PF00014">
    <property type="entry name" value="Kunitz_BPTI"/>
    <property type="match status" value="1"/>
</dbReference>
<evidence type="ECO:0000259" key="10">
    <source>
        <dbReference type="PROSITE" id="PS50234"/>
    </source>
</evidence>
<feature type="domain" description="BPTI/Kunitz inhibitor" evidence="11">
    <location>
        <begin position="736"/>
        <end position="786"/>
    </location>
</feature>
<feature type="compositionally biased region" description="Low complexity" evidence="9">
    <location>
        <begin position="690"/>
        <end position="705"/>
    </location>
</feature>
<evidence type="ECO:0000256" key="1">
    <source>
        <dbReference type="ARBA" id="ARBA00004498"/>
    </source>
</evidence>
<feature type="region of interest" description="Disordered" evidence="9">
    <location>
        <begin position="1"/>
        <end position="28"/>
    </location>
</feature>
<feature type="domain" description="VWFA" evidence="10">
    <location>
        <begin position="384"/>
        <end position="564"/>
    </location>
</feature>
<comment type="subcellular location">
    <subcellularLocation>
        <location evidence="1">Secreted</location>
        <location evidence="1">Extracellular space</location>
        <location evidence="1">Extracellular matrix</location>
    </subcellularLocation>
</comment>
<keyword evidence="8" id="KW-1015">Disulfide bond</keyword>
<dbReference type="SMART" id="SM00131">
    <property type="entry name" value="KU"/>
    <property type="match status" value="1"/>
</dbReference>
<evidence type="ECO:0000256" key="6">
    <source>
        <dbReference type="ARBA" id="ARBA00022889"/>
    </source>
</evidence>
<keyword evidence="5" id="KW-0677">Repeat</keyword>
<feature type="compositionally biased region" description="Basic and acidic residues" evidence="9">
    <location>
        <begin position="321"/>
        <end position="339"/>
    </location>
</feature>
<evidence type="ECO:0000313" key="12">
    <source>
        <dbReference type="EMBL" id="KAK5602509.1"/>
    </source>
</evidence>
<dbReference type="PRINTS" id="PR00759">
    <property type="entry name" value="BASICPTASE"/>
</dbReference>
<feature type="region of interest" description="Disordered" evidence="9">
    <location>
        <begin position="623"/>
        <end position="705"/>
    </location>
</feature>
<dbReference type="PROSITE" id="PS50234">
    <property type="entry name" value="VWFA"/>
    <property type="match status" value="1"/>
</dbReference>
<dbReference type="PROSITE" id="PS50279">
    <property type="entry name" value="BPTI_KUNITZ_2"/>
    <property type="match status" value="1"/>
</dbReference>
<dbReference type="InterPro" id="IPR002223">
    <property type="entry name" value="Kunitz_BPTI"/>
</dbReference>
<dbReference type="SMART" id="SM00327">
    <property type="entry name" value="VWA"/>
    <property type="match status" value="1"/>
</dbReference>
<dbReference type="CDD" id="cd22628">
    <property type="entry name" value="Kunitz_collagen_alpha1_XXVIII"/>
    <property type="match status" value="1"/>
</dbReference>
<dbReference type="GO" id="GO:0005581">
    <property type="term" value="C:collagen trimer"/>
    <property type="evidence" value="ECO:0007669"/>
    <property type="project" value="UniProtKB-KW"/>
</dbReference>
<dbReference type="InterPro" id="IPR036465">
    <property type="entry name" value="vWFA_dom_sf"/>
</dbReference>
<dbReference type="FunFam" id="4.10.410.10:FF:000045">
    <property type="entry name" value="Collagen type XXVIII alpha 1 a"/>
    <property type="match status" value="1"/>
</dbReference>
<reference evidence="12 13" key="1">
    <citation type="submission" date="2021-06" db="EMBL/GenBank/DDBJ databases">
        <authorList>
            <person name="Palmer J.M."/>
        </authorList>
    </citation>
    <scope>NUCLEOTIDE SEQUENCE [LARGE SCALE GENOMIC DNA]</scope>
    <source>
        <strain evidence="12 13">MEX-2019</strain>
        <tissue evidence="12">Muscle</tissue>
    </source>
</reference>
<evidence type="ECO:0000313" key="13">
    <source>
        <dbReference type="Proteomes" id="UP001311232"/>
    </source>
</evidence>
<dbReference type="EMBL" id="JAHHUM010002613">
    <property type="protein sequence ID" value="KAK5602509.1"/>
    <property type="molecule type" value="Genomic_DNA"/>
</dbReference>
<evidence type="ECO:0008006" key="14">
    <source>
        <dbReference type="Google" id="ProtNLM"/>
    </source>
</evidence>
<dbReference type="GO" id="GO:0004867">
    <property type="term" value="F:serine-type endopeptidase inhibitor activity"/>
    <property type="evidence" value="ECO:0007669"/>
    <property type="project" value="InterPro"/>
</dbReference>
<evidence type="ECO:0000259" key="11">
    <source>
        <dbReference type="PROSITE" id="PS50279"/>
    </source>
</evidence>
<evidence type="ECO:0000256" key="9">
    <source>
        <dbReference type="SAM" id="MobiDB-lite"/>
    </source>
</evidence>
<keyword evidence="4" id="KW-0732">Signal</keyword>
<evidence type="ECO:0000256" key="3">
    <source>
        <dbReference type="ARBA" id="ARBA00022530"/>
    </source>
</evidence>
<dbReference type="SUPFAM" id="SSF53300">
    <property type="entry name" value="vWA-like"/>
    <property type="match status" value="1"/>
</dbReference>
<protein>
    <recommendedName>
        <fullName evidence="14">Collagen alpha-1(XXVIII) chain</fullName>
    </recommendedName>
</protein>
<evidence type="ECO:0000256" key="7">
    <source>
        <dbReference type="ARBA" id="ARBA00023119"/>
    </source>
</evidence>
<dbReference type="InterPro" id="IPR002035">
    <property type="entry name" value="VWF_A"/>
</dbReference>
<proteinExistence type="predicted"/>
<feature type="region of interest" description="Disordered" evidence="9">
    <location>
        <begin position="140"/>
        <end position="353"/>
    </location>
</feature>
<organism evidence="12 13">
    <name type="scientific">Crenichthys baileyi</name>
    <name type="common">White River springfish</name>
    <dbReference type="NCBI Taxonomy" id="28760"/>
    <lineage>
        <taxon>Eukaryota</taxon>
        <taxon>Metazoa</taxon>
        <taxon>Chordata</taxon>
        <taxon>Craniata</taxon>
        <taxon>Vertebrata</taxon>
        <taxon>Euteleostomi</taxon>
        <taxon>Actinopterygii</taxon>
        <taxon>Neopterygii</taxon>
        <taxon>Teleostei</taxon>
        <taxon>Neoteleostei</taxon>
        <taxon>Acanthomorphata</taxon>
        <taxon>Ovalentaria</taxon>
        <taxon>Atherinomorphae</taxon>
        <taxon>Cyprinodontiformes</taxon>
        <taxon>Goodeidae</taxon>
        <taxon>Crenichthys</taxon>
    </lineage>
</organism>
<dbReference type="PANTHER" id="PTHR24020">
    <property type="entry name" value="COLLAGEN ALPHA"/>
    <property type="match status" value="1"/>
</dbReference>
<keyword evidence="13" id="KW-1185">Reference proteome</keyword>
<evidence type="ECO:0000256" key="5">
    <source>
        <dbReference type="ARBA" id="ARBA00022737"/>
    </source>
</evidence>
<evidence type="ECO:0000256" key="4">
    <source>
        <dbReference type="ARBA" id="ARBA00022729"/>
    </source>
</evidence>
<comment type="caution">
    <text evidence="12">The sequence shown here is derived from an EMBL/GenBank/DDBJ whole genome shotgun (WGS) entry which is preliminary data.</text>
</comment>
<dbReference type="PANTHER" id="PTHR24020:SF87">
    <property type="entry name" value="COLLAGEN ALPHA-1(VI) CHAIN-LIKE"/>
    <property type="match status" value="1"/>
</dbReference>
<dbReference type="FunFam" id="3.40.50.410:FF:000003">
    <property type="entry name" value="Collagen type VI alpha 3 chain"/>
    <property type="match status" value="1"/>
</dbReference>
<dbReference type="AlphaFoldDB" id="A0AAV9R132"/>
<dbReference type="Gene3D" id="4.10.410.10">
    <property type="entry name" value="Pancreatic trypsin inhibitor Kunitz domain"/>
    <property type="match status" value="1"/>
</dbReference>
<accession>A0AAV9R132</accession>
<dbReference type="PRINTS" id="PR00453">
    <property type="entry name" value="VWFADOMAIN"/>
</dbReference>
<dbReference type="Pfam" id="PF00092">
    <property type="entry name" value="VWA"/>
    <property type="match status" value="1"/>
</dbReference>
<dbReference type="InterPro" id="IPR008160">
    <property type="entry name" value="Collagen"/>
</dbReference>
<name>A0AAV9R132_9TELE</name>
<feature type="compositionally biased region" description="Pro residues" evidence="9">
    <location>
        <begin position="275"/>
        <end position="287"/>
    </location>
</feature>
<dbReference type="GO" id="GO:0007155">
    <property type="term" value="P:cell adhesion"/>
    <property type="evidence" value="ECO:0007669"/>
    <property type="project" value="UniProtKB-KW"/>
</dbReference>
<dbReference type="InterPro" id="IPR036880">
    <property type="entry name" value="Kunitz_BPTI_sf"/>
</dbReference>
<keyword evidence="3" id="KW-0272">Extracellular matrix</keyword>
<dbReference type="Proteomes" id="UP001311232">
    <property type="component" value="Unassembled WGS sequence"/>
</dbReference>
<evidence type="ECO:0000256" key="8">
    <source>
        <dbReference type="ARBA" id="ARBA00023157"/>
    </source>
</evidence>
<keyword evidence="7" id="KW-0176">Collagen</keyword>
<feature type="compositionally biased region" description="Polar residues" evidence="9">
    <location>
        <begin position="658"/>
        <end position="667"/>
    </location>
</feature>
<keyword evidence="2" id="KW-0964">Secreted</keyword>
<dbReference type="InterPro" id="IPR050525">
    <property type="entry name" value="ECM_Assembly_Org"/>
</dbReference>
<evidence type="ECO:0000256" key="2">
    <source>
        <dbReference type="ARBA" id="ARBA00022525"/>
    </source>
</evidence>